<keyword evidence="2" id="KW-1185">Reference proteome</keyword>
<evidence type="ECO:0000256" key="1">
    <source>
        <dbReference type="SAM" id="MobiDB-lite"/>
    </source>
</evidence>
<proteinExistence type="predicted"/>
<dbReference type="AlphaFoldDB" id="A0A6P8BDC8"/>
<feature type="non-terminal residue" evidence="3">
    <location>
        <position position="1"/>
    </location>
</feature>
<name>A0A6P8BDC8_PYRGI</name>
<evidence type="ECO:0000313" key="2">
    <source>
        <dbReference type="Proteomes" id="UP000515153"/>
    </source>
</evidence>
<dbReference type="KEGG" id="pgri:PgNI_03188"/>
<reference evidence="3" key="2">
    <citation type="submission" date="2019-10" db="EMBL/GenBank/DDBJ databases">
        <authorList>
            <consortium name="NCBI Genome Project"/>
        </authorList>
    </citation>
    <scope>NUCLEOTIDE SEQUENCE</scope>
    <source>
        <strain evidence="3">NI907</strain>
    </source>
</reference>
<feature type="region of interest" description="Disordered" evidence="1">
    <location>
        <begin position="1"/>
        <end position="20"/>
    </location>
</feature>
<sequence length="57" mass="6576">LANHPRRRYPSKHEPASSGVLREKKKRLSFRTLTWLTGFVPLDSRLSTFFSSSSIDL</sequence>
<dbReference type="Proteomes" id="UP000515153">
    <property type="component" value="Unplaced"/>
</dbReference>
<evidence type="ECO:0000313" key="3">
    <source>
        <dbReference type="RefSeq" id="XP_030985029.1"/>
    </source>
</evidence>
<dbReference type="RefSeq" id="XP_030985029.1">
    <property type="nucleotide sequence ID" value="XM_031123243.1"/>
</dbReference>
<accession>A0A6P8BDC8</accession>
<reference evidence="3" key="3">
    <citation type="submission" date="2025-08" db="UniProtKB">
        <authorList>
            <consortium name="RefSeq"/>
        </authorList>
    </citation>
    <scope>IDENTIFICATION</scope>
    <source>
        <strain evidence="3">NI907</strain>
    </source>
</reference>
<feature type="compositionally biased region" description="Basic residues" evidence="1">
    <location>
        <begin position="1"/>
        <end position="10"/>
    </location>
</feature>
<organism evidence="2 3">
    <name type="scientific">Pyricularia grisea</name>
    <name type="common">Crabgrass-specific blast fungus</name>
    <name type="synonym">Magnaporthe grisea</name>
    <dbReference type="NCBI Taxonomy" id="148305"/>
    <lineage>
        <taxon>Eukaryota</taxon>
        <taxon>Fungi</taxon>
        <taxon>Dikarya</taxon>
        <taxon>Ascomycota</taxon>
        <taxon>Pezizomycotina</taxon>
        <taxon>Sordariomycetes</taxon>
        <taxon>Sordariomycetidae</taxon>
        <taxon>Magnaporthales</taxon>
        <taxon>Pyriculariaceae</taxon>
        <taxon>Pyricularia</taxon>
    </lineage>
</organism>
<gene>
    <name evidence="3" type="ORF">PgNI_03188</name>
</gene>
<protein>
    <submittedName>
        <fullName evidence="3">Uncharacterized protein</fullName>
    </submittedName>
</protein>
<dbReference type="GeneID" id="41958153"/>
<reference evidence="3" key="1">
    <citation type="journal article" date="2019" name="Mol. Biol. Evol.">
        <title>Blast fungal genomes show frequent chromosomal changes, gene gains and losses, and effector gene turnover.</title>
        <authorList>
            <person name="Gomez Luciano L.B."/>
            <person name="Jason Tsai I."/>
            <person name="Chuma I."/>
            <person name="Tosa Y."/>
            <person name="Chen Y.H."/>
            <person name="Li J.Y."/>
            <person name="Li M.Y."/>
            <person name="Jade Lu M.Y."/>
            <person name="Nakayashiki H."/>
            <person name="Li W.H."/>
        </authorList>
    </citation>
    <scope>NUCLEOTIDE SEQUENCE</scope>
    <source>
        <strain evidence="3">NI907</strain>
    </source>
</reference>